<protein>
    <submittedName>
        <fullName evidence="2">Uncharacterized protein</fullName>
    </submittedName>
</protein>
<dbReference type="Proteomes" id="UP000011086">
    <property type="component" value="Unassembled WGS sequence"/>
</dbReference>
<accession>A0AA97P1W3</accession>
<name>A0AA97P1W3_PYRO3</name>
<organism evidence="2">
    <name type="scientific">Pyricularia oryzae (strain Y34)</name>
    <name type="common">Rice blast fungus</name>
    <name type="synonym">Magnaporthe oryzae</name>
    <dbReference type="NCBI Taxonomy" id="1143189"/>
    <lineage>
        <taxon>Eukaryota</taxon>
        <taxon>Fungi</taxon>
        <taxon>Dikarya</taxon>
        <taxon>Ascomycota</taxon>
        <taxon>Pezizomycotina</taxon>
        <taxon>Sordariomycetes</taxon>
        <taxon>Sordariomycetidae</taxon>
        <taxon>Magnaporthales</taxon>
        <taxon>Pyriculariaceae</taxon>
        <taxon>Pyricularia</taxon>
    </lineage>
</organism>
<dbReference type="AlphaFoldDB" id="A0AA97P1W3"/>
<feature type="region of interest" description="Disordered" evidence="1">
    <location>
        <begin position="1"/>
        <end position="33"/>
    </location>
</feature>
<dbReference type="EMBL" id="JH793210">
    <property type="protein sequence ID" value="ELQ40566.1"/>
    <property type="molecule type" value="Genomic_DNA"/>
</dbReference>
<gene>
    <name evidence="2" type="ORF">OOU_Y34scaffold00418g1</name>
</gene>
<evidence type="ECO:0000313" key="2">
    <source>
        <dbReference type="EMBL" id="ELQ40566.1"/>
    </source>
</evidence>
<evidence type="ECO:0000256" key="1">
    <source>
        <dbReference type="SAM" id="MobiDB-lite"/>
    </source>
</evidence>
<reference evidence="2" key="1">
    <citation type="journal article" date="2012" name="PLoS Genet.">
        <title>Comparative analysis of the genomes of two field isolates of the rice blast fungus Magnaporthe oryzae.</title>
        <authorList>
            <person name="Xue M."/>
            <person name="Yang J."/>
            <person name="Li Z."/>
            <person name="Hu S."/>
            <person name="Yao N."/>
            <person name="Dean R.A."/>
            <person name="Zhao W."/>
            <person name="Shen M."/>
            <person name="Zhang H."/>
            <person name="Li C."/>
            <person name="Liu L."/>
            <person name="Cao L."/>
            <person name="Xu X."/>
            <person name="Xing Y."/>
            <person name="Hsiang T."/>
            <person name="Zhang Z."/>
            <person name="Xu J.R."/>
            <person name="Peng Y.L."/>
        </authorList>
    </citation>
    <scope>NUCLEOTIDE SEQUENCE</scope>
    <source>
        <strain evidence="2">Y34</strain>
    </source>
</reference>
<proteinExistence type="predicted"/>
<sequence length="33" mass="3874">MVETTNYVRNQELAVRKWAGPQNGHPPEQRPRN</sequence>